<sequence>MTLRAAIYARISLDRKDEAGVKRQAHLATKLAEAEEATIVAEYVDNNASAFSGMYRPEYENLLKSIEAGELDVVYVYALDRLTRRTKDTLALFELCEKHNVRIKATQGYSIDPSDPSSRIIIVILGLIAEQESIDRAARIRASYVDRARVGRPKTGGRRMLGYEADAETIIENEAQAIRDAAVMILAGKTLRETVREIFHARGITATSGRDMTAPTLRDILLNPRVRGISTFNPTDPVTGYRLIRDRQIIGPGQWPAIIDEATGEKLDAVLRDPSRRRSHAGNAPTRYLASVLTCTCGDPMYSRTRAREDGSRRRYYACGRGIPGGTHVTIGDEVDSLIERVIIGRMAKPDGLELLQQSLSTNKDSTETEELQELVSQRNALLARLEMLEDSLIDGEIGVDAFTRLEKKIAEQLTGIDDRLQILTTARTADPLAVELVGVTDFALWWENASVEDKRRLTRILMDIHILPGTHGAKKFDPTRVQVTWH</sequence>
<comment type="caution">
    <text evidence="3">The sequence shown here is derived from an EMBL/GenBank/DDBJ whole genome shotgun (WGS) entry which is preliminary data.</text>
</comment>
<dbReference type="InterPro" id="IPR011109">
    <property type="entry name" value="DNA_bind_recombinase_dom"/>
</dbReference>
<organism evidence="3 4">
    <name type="scientific">Corynebacterium glutamicum</name>
    <name type="common">Brevibacterium saccharolyticum</name>
    <dbReference type="NCBI Taxonomy" id="1718"/>
    <lineage>
        <taxon>Bacteria</taxon>
        <taxon>Bacillati</taxon>
        <taxon>Actinomycetota</taxon>
        <taxon>Actinomycetes</taxon>
        <taxon>Mycobacteriales</taxon>
        <taxon>Corynebacteriaceae</taxon>
        <taxon>Corynebacterium</taxon>
    </lineage>
</organism>
<dbReference type="PROSITE" id="PS51737">
    <property type="entry name" value="RECOMBINASE_DNA_BIND"/>
    <property type="match status" value="1"/>
</dbReference>
<dbReference type="GO" id="GO:0000150">
    <property type="term" value="F:DNA strand exchange activity"/>
    <property type="evidence" value="ECO:0007669"/>
    <property type="project" value="InterPro"/>
</dbReference>
<dbReference type="InterPro" id="IPR038109">
    <property type="entry name" value="DNA_bind_recomb_sf"/>
</dbReference>
<protein>
    <submittedName>
        <fullName evidence="3">Recombinase family protein</fullName>
    </submittedName>
</protein>
<gene>
    <name evidence="3" type="ORF">AUP69_09065</name>
</gene>
<dbReference type="GO" id="GO:0003677">
    <property type="term" value="F:DNA binding"/>
    <property type="evidence" value="ECO:0007669"/>
    <property type="project" value="InterPro"/>
</dbReference>
<dbReference type="RefSeq" id="WP_003854459.1">
    <property type="nucleotide sequence ID" value="NZ_JAAOYN010000001.1"/>
</dbReference>
<evidence type="ECO:0000313" key="4">
    <source>
        <dbReference type="Proteomes" id="UP000186091"/>
    </source>
</evidence>
<feature type="domain" description="Recombinase" evidence="2">
    <location>
        <begin position="160"/>
        <end position="277"/>
    </location>
</feature>
<dbReference type="InterPro" id="IPR006119">
    <property type="entry name" value="Resolv_N"/>
</dbReference>
<dbReference type="SMART" id="SM00857">
    <property type="entry name" value="Resolvase"/>
    <property type="match status" value="1"/>
</dbReference>
<evidence type="ECO:0000313" key="3">
    <source>
        <dbReference type="EMBL" id="OKX80995.1"/>
    </source>
</evidence>
<dbReference type="PROSITE" id="PS51736">
    <property type="entry name" value="RECOMBINASES_3"/>
    <property type="match status" value="1"/>
</dbReference>
<dbReference type="CDD" id="cd00338">
    <property type="entry name" value="Ser_Recombinase"/>
    <property type="match status" value="1"/>
</dbReference>
<dbReference type="EMBL" id="LOQT01000019">
    <property type="protein sequence ID" value="OKX80995.1"/>
    <property type="molecule type" value="Genomic_DNA"/>
</dbReference>
<proteinExistence type="predicted"/>
<dbReference type="InterPro" id="IPR050639">
    <property type="entry name" value="SSR_resolvase"/>
</dbReference>
<evidence type="ECO:0000259" key="1">
    <source>
        <dbReference type="PROSITE" id="PS51736"/>
    </source>
</evidence>
<dbReference type="AlphaFoldDB" id="A0AB36IDE4"/>
<dbReference type="Gene3D" id="3.40.50.1390">
    <property type="entry name" value="Resolvase, N-terminal catalytic domain"/>
    <property type="match status" value="1"/>
</dbReference>
<dbReference type="PANTHER" id="PTHR30461:SF23">
    <property type="entry name" value="DNA RECOMBINASE-RELATED"/>
    <property type="match status" value="1"/>
</dbReference>
<dbReference type="Pfam" id="PF00239">
    <property type="entry name" value="Resolvase"/>
    <property type="match status" value="1"/>
</dbReference>
<dbReference type="Pfam" id="PF07508">
    <property type="entry name" value="Recombinase"/>
    <property type="match status" value="1"/>
</dbReference>
<dbReference type="SUPFAM" id="SSF53041">
    <property type="entry name" value="Resolvase-like"/>
    <property type="match status" value="1"/>
</dbReference>
<dbReference type="PANTHER" id="PTHR30461">
    <property type="entry name" value="DNA-INVERTASE FROM LAMBDOID PROPHAGE"/>
    <property type="match status" value="1"/>
</dbReference>
<evidence type="ECO:0000259" key="2">
    <source>
        <dbReference type="PROSITE" id="PS51737"/>
    </source>
</evidence>
<dbReference type="Proteomes" id="UP000186091">
    <property type="component" value="Unassembled WGS sequence"/>
</dbReference>
<dbReference type="InterPro" id="IPR036162">
    <property type="entry name" value="Resolvase-like_N_sf"/>
</dbReference>
<accession>A0AB36IDE4</accession>
<name>A0AB36IDE4_CORGT</name>
<reference evidence="3 4" key="1">
    <citation type="submission" date="2015-12" db="EMBL/GenBank/DDBJ databases">
        <title>Genome sequence of Corynebacterium AS 1.542.</title>
        <authorList>
            <person name="Yang J."/>
            <person name="Yang S."/>
        </authorList>
    </citation>
    <scope>NUCLEOTIDE SEQUENCE [LARGE SCALE GENOMIC DNA]</scope>
    <source>
        <strain evidence="3 4">AS 1.542</strain>
    </source>
</reference>
<feature type="domain" description="Resolvase/invertase-type recombinase catalytic" evidence="1">
    <location>
        <begin position="4"/>
        <end position="151"/>
    </location>
</feature>
<dbReference type="Gene3D" id="3.90.1750.20">
    <property type="entry name" value="Putative Large Serine Recombinase, Chain B, Domain 2"/>
    <property type="match status" value="1"/>
</dbReference>